<dbReference type="InterPro" id="IPR015920">
    <property type="entry name" value="Cellobiose_DH-like_cyt"/>
</dbReference>
<feature type="signal peptide" evidence="1">
    <location>
        <begin position="1"/>
        <end position="15"/>
    </location>
</feature>
<dbReference type="AlphaFoldDB" id="A0AAE8SWB4"/>
<dbReference type="Gene3D" id="2.60.40.1210">
    <property type="entry name" value="Cellobiose dehydrogenase, cytochrome domain"/>
    <property type="match status" value="1"/>
</dbReference>
<proteinExistence type="predicted"/>
<keyword evidence="4" id="KW-1185">Reference proteome</keyword>
<dbReference type="EMBL" id="ONZQ02000008">
    <property type="protein sequence ID" value="SPO03630.1"/>
    <property type="molecule type" value="Genomic_DNA"/>
</dbReference>
<dbReference type="Proteomes" id="UP001187682">
    <property type="component" value="Unassembled WGS sequence"/>
</dbReference>
<evidence type="ECO:0000256" key="1">
    <source>
        <dbReference type="SAM" id="SignalP"/>
    </source>
</evidence>
<organism evidence="3 4">
    <name type="scientific">Cephalotrichum gorgonifer</name>
    <dbReference type="NCBI Taxonomy" id="2041049"/>
    <lineage>
        <taxon>Eukaryota</taxon>
        <taxon>Fungi</taxon>
        <taxon>Dikarya</taxon>
        <taxon>Ascomycota</taxon>
        <taxon>Pezizomycotina</taxon>
        <taxon>Sordariomycetes</taxon>
        <taxon>Hypocreomycetidae</taxon>
        <taxon>Microascales</taxon>
        <taxon>Microascaceae</taxon>
        <taxon>Cephalotrichum</taxon>
    </lineage>
</organism>
<name>A0AAE8SWB4_9PEZI</name>
<dbReference type="CDD" id="cd09630">
    <property type="entry name" value="CDH_like_cytochrome"/>
    <property type="match status" value="1"/>
</dbReference>
<evidence type="ECO:0000313" key="4">
    <source>
        <dbReference type="Proteomes" id="UP001187682"/>
    </source>
</evidence>
<keyword evidence="1" id="KW-0732">Signal</keyword>
<dbReference type="SUPFAM" id="SSF49344">
    <property type="entry name" value="CBD9-like"/>
    <property type="match status" value="1"/>
</dbReference>
<dbReference type="Pfam" id="PF16010">
    <property type="entry name" value="CDH-cyt"/>
    <property type="match status" value="1"/>
</dbReference>
<evidence type="ECO:0000259" key="2">
    <source>
        <dbReference type="Pfam" id="PF16010"/>
    </source>
</evidence>
<dbReference type="PANTHER" id="PTHR47797">
    <property type="entry name" value="DEHYDROGENASE, PUTATIVE (AFU_ORTHOLOGUE AFUA_8G05805)-RELATED"/>
    <property type="match status" value="1"/>
</dbReference>
<comment type="caution">
    <text evidence="3">The sequence shown here is derived from an EMBL/GenBank/DDBJ whole genome shotgun (WGS) entry which is preliminary data.</text>
</comment>
<sequence>MMLFQLAALAALAAAAPSSLLAARQDTTGLAYKEFSTPSGILYRIAIPEGATAPFDIAFQIVAPVRAGWAGIAWGGSMLNNPLSVAWPNGDTVTVTSRIATDHAPPNAYADSTITVLPGTTTNATHWTLDALCSGCSKWAAGAINPSGSSRLSWAFSSRAVATPANPDSQFAYHDGKGTVPFDFAAAQVAGFEEAVGGAVAEGEEAPATP</sequence>
<gene>
    <name evidence="3" type="ORF">DNG_06313</name>
</gene>
<reference evidence="3" key="1">
    <citation type="submission" date="2018-03" db="EMBL/GenBank/DDBJ databases">
        <authorList>
            <person name="Guldener U."/>
        </authorList>
    </citation>
    <scope>NUCLEOTIDE SEQUENCE</scope>
</reference>
<accession>A0AAE8SWB4</accession>
<feature type="chain" id="PRO_5042062636" evidence="1">
    <location>
        <begin position="16"/>
        <end position="210"/>
    </location>
</feature>
<evidence type="ECO:0000313" key="3">
    <source>
        <dbReference type="EMBL" id="SPO03630.1"/>
    </source>
</evidence>
<protein>
    <submittedName>
        <fullName evidence="3">Related to cellobiose dehydrogenase</fullName>
    </submittedName>
</protein>
<dbReference type="PANTHER" id="PTHR47797:SF5">
    <property type="entry name" value="CELLOBIOSE DEHYDROGENASE CYTOCHROME DOMAIN-CONTAINING PROTEIN"/>
    <property type="match status" value="1"/>
</dbReference>
<feature type="domain" description="Cellobiose dehydrogenase-like cytochrome" evidence="2">
    <location>
        <begin position="26"/>
        <end position="193"/>
    </location>
</feature>